<accession>A0A9J6AY70</accession>
<dbReference type="Proteomes" id="UP000824120">
    <property type="component" value="Chromosome 1"/>
</dbReference>
<reference evidence="1 2" key="1">
    <citation type="submission" date="2020-09" db="EMBL/GenBank/DDBJ databases">
        <title>De no assembly of potato wild relative species, Solanum commersonii.</title>
        <authorList>
            <person name="Cho K."/>
        </authorList>
    </citation>
    <scope>NUCLEOTIDE SEQUENCE [LARGE SCALE GENOMIC DNA]</scope>
    <source>
        <strain evidence="1">LZ3.2</strain>
        <tissue evidence="1">Leaf</tissue>
    </source>
</reference>
<name>A0A9J6AY70_SOLCO</name>
<proteinExistence type="predicted"/>
<keyword evidence="2" id="KW-1185">Reference proteome</keyword>
<dbReference type="EMBL" id="JACXVP010000001">
    <property type="protein sequence ID" value="KAG5629462.1"/>
    <property type="molecule type" value="Genomic_DNA"/>
</dbReference>
<evidence type="ECO:0000313" key="1">
    <source>
        <dbReference type="EMBL" id="KAG5629462.1"/>
    </source>
</evidence>
<comment type="caution">
    <text evidence="1">The sequence shown here is derived from an EMBL/GenBank/DDBJ whole genome shotgun (WGS) entry which is preliminary data.</text>
</comment>
<sequence length="128" mass="14693">MAHTSVVLKLMYLPMLEDANALGLIVRSPHKVTKMRYGFLPLLIWVWRELSPLTTCNSTKRHRNIFPPVYLRVHMLLDGLHALVGPTLLSIYMAQLELQFLLTSPRFTCPTEAEAIWVETDDTNSIFI</sequence>
<dbReference type="AlphaFoldDB" id="A0A9J6AY70"/>
<gene>
    <name evidence="1" type="ORF">H5410_001179</name>
</gene>
<evidence type="ECO:0000313" key="2">
    <source>
        <dbReference type="Proteomes" id="UP000824120"/>
    </source>
</evidence>
<organism evidence="1 2">
    <name type="scientific">Solanum commersonii</name>
    <name type="common">Commerson's wild potato</name>
    <name type="synonym">Commerson's nightshade</name>
    <dbReference type="NCBI Taxonomy" id="4109"/>
    <lineage>
        <taxon>Eukaryota</taxon>
        <taxon>Viridiplantae</taxon>
        <taxon>Streptophyta</taxon>
        <taxon>Embryophyta</taxon>
        <taxon>Tracheophyta</taxon>
        <taxon>Spermatophyta</taxon>
        <taxon>Magnoliopsida</taxon>
        <taxon>eudicotyledons</taxon>
        <taxon>Gunneridae</taxon>
        <taxon>Pentapetalae</taxon>
        <taxon>asterids</taxon>
        <taxon>lamiids</taxon>
        <taxon>Solanales</taxon>
        <taxon>Solanaceae</taxon>
        <taxon>Solanoideae</taxon>
        <taxon>Solaneae</taxon>
        <taxon>Solanum</taxon>
    </lineage>
</organism>
<protein>
    <submittedName>
        <fullName evidence="1">Uncharacterized protein</fullName>
    </submittedName>
</protein>